<gene>
    <name evidence="2" type="ORF">SAMN05661053_2637</name>
</gene>
<dbReference type="Proteomes" id="UP000255423">
    <property type="component" value="Unassembled WGS sequence"/>
</dbReference>
<evidence type="ECO:0000313" key="3">
    <source>
        <dbReference type="Proteomes" id="UP000255423"/>
    </source>
</evidence>
<dbReference type="EMBL" id="UHJL01000004">
    <property type="protein sequence ID" value="SUQ25842.1"/>
    <property type="molecule type" value="Genomic_DNA"/>
</dbReference>
<organism evidence="2 3">
    <name type="scientific">Fibrobacter succinogenes</name>
    <name type="common">Bacteroides succinogenes</name>
    <dbReference type="NCBI Taxonomy" id="833"/>
    <lineage>
        <taxon>Bacteria</taxon>
        <taxon>Pseudomonadati</taxon>
        <taxon>Fibrobacterota</taxon>
        <taxon>Fibrobacteria</taxon>
        <taxon>Fibrobacterales</taxon>
        <taxon>Fibrobacteraceae</taxon>
        <taxon>Fibrobacter</taxon>
    </lineage>
</organism>
<dbReference type="AlphaFoldDB" id="A0A380S7K9"/>
<protein>
    <recommendedName>
        <fullName evidence="4">Lipoprotein</fullName>
    </recommendedName>
</protein>
<accession>A0A380S7K9</accession>
<dbReference type="PROSITE" id="PS51257">
    <property type="entry name" value="PROKAR_LIPOPROTEIN"/>
    <property type="match status" value="1"/>
</dbReference>
<name>A0A380S7K9_FIBSU</name>
<sequence length="297" mass="33703">MNYRKIIPFTFAALSVAGALSACSDNNVVGADEQTNTMAETILNKDVQRVMVAKLNETPKSNAATTIVLDRDSSLKLVTLETFDGDEIYNNAKNQMINMDSIDTAYENAEGWSYYQFRDGVRSYYKGDRFYSMRDENGVLHGPIAMSQSVFEYSIFEYSNTIGCANENKWLRLDDEIYDFGDHYAFTVYPGYELVHMQLRTRDSLMMAQFIEDCIAADGKIEKEGSGIFANGSESVTHLYPRLNCSLKRDNLYKDPYWEKYASFIVNSCRSDIESSDHIPVVPCPENKCTGVGVEYY</sequence>
<dbReference type="RefSeq" id="WP_181369111.1">
    <property type="nucleotide sequence ID" value="NZ_UHJL01000004.1"/>
</dbReference>
<feature type="chain" id="PRO_5017054130" description="Lipoprotein" evidence="1">
    <location>
        <begin position="25"/>
        <end position="297"/>
    </location>
</feature>
<evidence type="ECO:0000256" key="1">
    <source>
        <dbReference type="SAM" id="SignalP"/>
    </source>
</evidence>
<feature type="signal peptide" evidence="1">
    <location>
        <begin position="1"/>
        <end position="24"/>
    </location>
</feature>
<keyword evidence="1" id="KW-0732">Signal</keyword>
<reference evidence="2 3" key="1">
    <citation type="submission" date="2017-08" db="EMBL/GenBank/DDBJ databases">
        <authorList>
            <person name="de Groot N.N."/>
        </authorList>
    </citation>
    <scope>NUCLEOTIDE SEQUENCE [LARGE SCALE GENOMIC DNA]</scope>
    <source>
        <strain evidence="2 3">HM2</strain>
    </source>
</reference>
<proteinExistence type="predicted"/>
<evidence type="ECO:0008006" key="4">
    <source>
        <dbReference type="Google" id="ProtNLM"/>
    </source>
</evidence>
<evidence type="ECO:0000313" key="2">
    <source>
        <dbReference type="EMBL" id="SUQ25842.1"/>
    </source>
</evidence>